<feature type="domain" description="MacB-like periplasmic core" evidence="9">
    <location>
        <begin position="428"/>
        <end position="623"/>
    </location>
</feature>
<evidence type="ECO:0000256" key="1">
    <source>
        <dbReference type="ARBA" id="ARBA00004651"/>
    </source>
</evidence>
<dbReference type="NCBIfam" id="TIGR03434">
    <property type="entry name" value="ADOP"/>
    <property type="match status" value="1"/>
</dbReference>
<feature type="transmembrane region" description="Helical" evidence="7">
    <location>
        <begin position="771"/>
        <end position="789"/>
    </location>
</feature>
<comment type="caution">
    <text evidence="10">The sequence shown here is derived from an EMBL/GenBank/DDBJ whole genome shotgun (WGS) entry which is preliminary data.</text>
</comment>
<feature type="domain" description="MacB-like periplasmic core" evidence="9">
    <location>
        <begin position="22"/>
        <end position="237"/>
    </location>
</feature>
<feature type="transmembrane region" description="Helical" evidence="7">
    <location>
        <begin position="727"/>
        <end position="751"/>
    </location>
</feature>
<feature type="domain" description="ABC3 transporter permease C-terminal" evidence="8">
    <location>
        <begin position="686"/>
        <end position="799"/>
    </location>
</feature>
<evidence type="ECO:0000256" key="5">
    <source>
        <dbReference type="ARBA" id="ARBA00023136"/>
    </source>
</evidence>
<dbReference type="PANTHER" id="PTHR30572">
    <property type="entry name" value="MEMBRANE COMPONENT OF TRANSPORTER-RELATED"/>
    <property type="match status" value="1"/>
</dbReference>
<evidence type="ECO:0000259" key="8">
    <source>
        <dbReference type="Pfam" id="PF02687"/>
    </source>
</evidence>
<reference evidence="10" key="1">
    <citation type="journal article" date="2020" name="mSystems">
        <title>Genome- and Community-Level Interaction Insights into Carbon Utilization and Element Cycling Functions of Hydrothermarchaeota in Hydrothermal Sediment.</title>
        <authorList>
            <person name="Zhou Z."/>
            <person name="Liu Y."/>
            <person name="Xu W."/>
            <person name="Pan J."/>
            <person name="Luo Z.H."/>
            <person name="Li M."/>
        </authorList>
    </citation>
    <scope>NUCLEOTIDE SEQUENCE [LARGE SCALE GENOMIC DNA]</scope>
    <source>
        <strain evidence="10">SpSt-381</strain>
    </source>
</reference>
<keyword evidence="2" id="KW-1003">Cell membrane</keyword>
<feature type="transmembrane region" description="Helical" evidence="7">
    <location>
        <begin position="21"/>
        <end position="47"/>
    </location>
</feature>
<dbReference type="InterPro" id="IPR050250">
    <property type="entry name" value="Macrolide_Exporter_MacB"/>
</dbReference>
<keyword evidence="3 7" id="KW-0812">Transmembrane</keyword>
<dbReference type="Pfam" id="PF02687">
    <property type="entry name" value="FtsX"/>
    <property type="match status" value="2"/>
</dbReference>
<name>A0A832IBI4_UNCEI</name>
<dbReference type="PANTHER" id="PTHR30572:SF4">
    <property type="entry name" value="ABC TRANSPORTER PERMEASE YTRF"/>
    <property type="match status" value="1"/>
</dbReference>
<keyword evidence="4 7" id="KW-1133">Transmembrane helix</keyword>
<dbReference type="EMBL" id="DSQF01000022">
    <property type="protein sequence ID" value="HGZ43977.1"/>
    <property type="molecule type" value="Genomic_DNA"/>
</dbReference>
<dbReference type="InterPro" id="IPR017800">
    <property type="entry name" value="ADOP"/>
</dbReference>
<feature type="domain" description="ABC3 transporter permease C-terminal" evidence="8">
    <location>
        <begin position="277"/>
        <end position="390"/>
    </location>
</feature>
<proteinExistence type="inferred from homology"/>
<feature type="transmembrane region" description="Helical" evidence="7">
    <location>
        <begin position="271"/>
        <end position="295"/>
    </location>
</feature>
<keyword evidence="5 7" id="KW-0472">Membrane</keyword>
<dbReference type="InterPro" id="IPR003838">
    <property type="entry name" value="ABC3_permease_C"/>
</dbReference>
<dbReference type="GO" id="GO:0022857">
    <property type="term" value="F:transmembrane transporter activity"/>
    <property type="evidence" value="ECO:0007669"/>
    <property type="project" value="TreeGrafter"/>
</dbReference>
<comment type="subcellular location">
    <subcellularLocation>
        <location evidence="1">Cell membrane</location>
        <topology evidence="1">Multi-pass membrane protein</topology>
    </subcellularLocation>
</comment>
<feature type="transmembrane region" description="Helical" evidence="7">
    <location>
        <begin position="365"/>
        <end position="386"/>
    </location>
</feature>
<gene>
    <name evidence="10" type="ORF">ENR23_11260</name>
</gene>
<accession>A0A832IBI4</accession>
<evidence type="ECO:0000313" key="10">
    <source>
        <dbReference type="EMBL" id="HGZ43977.1"/>
    </source>
</evidence>
<dbReference type="AlphaFoldDB" id="A0A832IBI4"/>
<comment type="similarity">
    <text evidence="6">Belongs to the ABC-4 integral membrane protein family.</text>
</comment>
<feature type="transmembrane region" description="Helical" evidence="7">
    <location>
        <begin position="418"/>
        <end position="439"/>
    </location>
</feature>
<sequence length="806" mass="87773">MDVLLQDLRFALRTLRRTPGFTFVVVATMALGIGVNTMVFDMVWGILFNRMPVVAQPERLVVLGHEHAGRNWDDLGLSYLNFRDVRERARSFEAMGGYYDHNAIVVLDRDAERMFGATVTPDLFPALGVDPILGRHLRPEEEERGKNWSSVLISHKVWTERYRADPNILGKTLRINGRTREIVGVMPKDFRWPEVQDFWIPLSIELAGDQRADFALNVVARLKDGVTVAQANAEMAALSKQLAAEHPKELEGIGGHAWPVRERFVRGVRPMMILLMSAVGFVLLIACANVANLMLARATARRREVSVRLALGAPRRRVVRQLLTESVVIAVLGAALGVVLARFGMRLWVGMIPLERPFWMSFGNAGPTLLFTVGLSVLAGLVFGLAPALHASDARLADALREGSLQTGGSRGRNRVRAALVVAEIALSLVLLVGAGLMIRSFVKLSSVQNDLRTEGVVTGGILLPIATYPTAESKLAFFEPVLDQVRALPGVTSASLASSLPLSRGHWTKQAIAEGAEGDRRLAPLTGYLSVQPGFFETLGIPLRGRDVRREDRAGGVRVAIVSEKLAQRLWPGQDPLGRRLMFEGDPDSLGWATVVGVAADVVLNVEAGQGKLVGQAYVAHNQEPHQYMTLLAHTNGESGALAARIREIMRGRDPDISFNDVRTMSEHVHFSMWSHRLFVSMMGTFAALALVIAAVGIYGVMAYSVSQRTQEIGIRMALGAAPQHVLRMVVGQAMRLALVGCGLGLAAAYGLTRLMAAFLFNVSPNDPPTFAGVALILGLSAVTAAWLPARRATRVDPAVALRYE</sequence>
<evidence type="ECO:0000256" key="7">
    <source>
        <dbReference type="SAM" id="Phobius"/>
    </source>
</evidence>
<protein>
    <submittedName>
        <fullName evidence="10">ABC transporter permease</fullName>
    </submittedName>
</protein>
<evidence type="ECO:0000259" key="9">
    <source>
        <dbReference type="Pfam" id="PF12704"/>
    </source>
</evidence>
<organism evidence="10">
    <name type="scientific">Eiseniibacteriota bacterium</name>
    <dbReference type="NCBI Taxonomy" id="2212470"/>
    <lineage>
        <taxon>Bacteria</taxon>
        <taxon>Candidatus Eiseniibacteriota</taxon>
    </lineage>
</organism>
<evidence type="ECO:0000256" key="6">
    <source>
        <dbReference type="ARBA" id="ARBA00038076"/>
    </source>
</evidence>
<feature type="transmembrane region" description="Helical" evidence="7">
    <location>
        <begin position="322"/>
        <end position="345"/>
    </location>
</feature>
<evidence type="ECO:0000256" key="4">
    <source>
        <dbReference type="ARBA" id="ARBA00022989"/>
    </source>
</evidence>
<evidence type="ECO:0000256" key="3">
    <source>
        <dbReference type="ARBA" id="ARBA00022692"/>
    </source>
</evidence>
<dbReference type="Pfam" id="PF12704">
    <property type="entry name" value="MacB_PCD"/>
    <property type="match status" value="2"/>
</dbReference>
<feature type="transmembrane region" description="Helical" evidence="7">
    <location>
        <begin position="679"/>
        <end position="706"/>
    </location>
</feature>
<evidence type="ECO:0000256" key="2">
    <source>
        <dbReference type="ARBA" id="ARBA00022475"/>
    </source>
</evidence>
<dbReference type="GO" id="GO:0005886">
    <property type="term" value="C:plasma membrane"/>
    <property type="evidence" value="ECO:0007669"/>
    <property type="project" value="UniProtKB-SubCell"/>
</dbReference>
<dbReference type="InterPro" id="IPR025857">
    <property type="entry name" value="MacB_PCD"/>
</dbReference>